<protein>
    <submittedName>
        <fullName evidence="1">Uncharacterized protein</fullName>
    </submittedName>
</protein>
<keyword evidence="2" id="KW-1185">Reference proteome</keyword>
<gene>
    <name evidence="1" type="ORF">CXB51_005033</name>
</gene>
<sequence length="125" mass="14443">MKAFNLQQLSKLLRTPFSNHFRQSKNNWLWLENRVVLPTNPSPIYQEVLVDKVMILRRFNDFLVANLGYLSIGICKTKVEALEKAGKLESGLDTHSPIFIKSMLQSHVTSRFWLMIVELIMPAPT</sequence>
<reference evidence="1 2" key="1">
    <citation type="journal article" date="2021" name="bioRxiv">
        <title>The Gossypium anomalum genome as a resource for cotton improvement and evolutionary analysis of hybrid incompatibility.</title>
        <authorList>
            <person name="Grover C.E."/>
            <person name="Yuan D."/>
            <person name="Arick M.A."/>
            <person name="Miller E.R."/>
            <person name="Hu G."/>
            <person name="Peterson D.G."/>
            <person name="Wendel J.F."/>
            <person name="Udall J.A."/>
        </authorList>
    </citation>
    <scope>NUCLEOTIDE SEQUENCE [LARGE SCALE GENOMIC DNA]</scope>
    <source>
        <strain evidence="1">JFW-Udall</strain>
        <tissue evidence="1">Leaf</tissue>
    </source>
</reference>
<dbReference type="Proteomes" id="UP000701853">
    <property type="component" value="Chromosome 3"/>
</dbReference>
<organism evidence="1 2">
    <name type="scientific">Gossypium anomalum</name>
    <dbReference type="NCBI Taxonomy" id="47600"/>
    <lineage>
        <taxon>Eukaryota</taxon>
        <taxon>Viridiplantae</taxon>
        <taxon>Streptophyta</taxon>
        <taxon>Embryophyta</taxon>
        <taxon>Tracheophyta</taxon>
        <taxon>Spermatophyta</taxon>
        <taxon>Magnoliopsida</taxon>
        <taxon>eudicotyledons</taxon>
        <taxon>Gunneridae</taxon>
        <taxon>Pentapetalae</taxon>
        <taxon>rosids</taxon>
        <taxon>malvids</taxon>
        <taxon>Malvales</taxon>
        <taxon>Malvaceae</taxon>
        <taxon>Malvoideae</taxon>
        <taxon>Gossypium</taxon>
    </lineage>
</organism>
<proteinExistence type="predicted"/>
<comment type="caution">
    <text evidence="1">The sequence shown here is derived from an EMBL/GenBank/DDBJ whole genome shotgun (WGS) entry which is preliminary data.</text>
</comment>
<accession>A0A8J5ZVQ4</accession>
<evidence type="ECO:0000313" key="2">
    <source>
        <dbReference type="Proteomes" id="UP000701853"/>
    </source>
</evidence>
<evidence type="ECO:0000313" key="1">
    <source>
        <dbReference type="EMBL" id="KAG8498484.1"/>
    </source>
</evidence>
<dbReference type="OrthoDB" id="1909330at2759"/>
<name>A0A8J5ZVQ4_9ROSI</name>
<dbReference type="AlphaFoldDB" id="A0A8J5ZVQ4"/>
<dbReference type="EMBL" id="JAHUZN010000003">
    <property type="protein sequence ID" value="KAG8498484.1"/>
    <property type="molecule type" value="Genomic_DNA"/>
</dbReference>